<dbReference type="Pfam" id="PF21082">
    <property type="entry name" value="MS_channel_3rd"/>
    <property type="match status" value="1"/>
</dbReference>
<dbReference type="Gene3D" id="2.30.30.60">
    <property type="match status" value="1"/>
</dbReference>
<gene>
    <name evidence="10" type="ORF">C8N32_10966</name>
</gene>
<dbReference type="InterPro" id="IPR011014">
    <property type="entry name" value="MscS_channel_TM-2"/>
</dbReference>
<keyword evidence="4 7" id="KW-0812">Transmembrane</keyword>
<dbReference type="AlphaFoldDB" id="A0A2T5BRN2"/>
<evidence type="ECO:0000259" key="8">
    <source>
        <dbReference type="Pfam" id="PF00924"/>
    </source>
</evidence>
<dbReference type="GO" id="GO:0005886">
    <property type="term" value="C:plasma membrane"/>
    <property type="evidence" value="ECO:0007669"/>
    <property type="project" value="UniProtKB-SubCell"/>
</dbReference>
<dbReference type="Gene3D" id="3.30.70.100">
    <property type="match status" value="1"/>
</dbReference>
<dbReference type="InterPro" id="IPR052702">
    <property type="entry name" value="MscS-like_channel"/>
</dbReference>
<dbReference type="Pfam" id="PF00924">
    <property type="entry name" value="MS_channel_2nd"/>
    <property type="match status" value="1"/>
</dbReference>
<feature type="transmembrane region" description="Helical" evidence="7">
    <location>
        <begin position="249"/>
        <end position="265"/>
    </location>
</feature>
<keyword evidence="11" id="KW-1185">Reference proteome</keyword>
<organism evidence="10 11">
    <name type="scientific">Rhodovulum imhoffii</name>
    <dbReference type="NCBI Taxonomy" id="365340"/>
    <lineage>
        <taxon>Bacteria</taxon>
        <taxon>Pseudomonadati</taxon>
        <taxon>Pseudomonadota</taxon>
        <taxon>Alphaproteobacteria</taxon>
        <taxon>Rhodobacterales</taxon>
        <taxon>Paracoccaceae</taxon>
        <taxon>Rhodovulum</taxon>
    </lineage>
</organism>
<dbReference type="PANTHER" id="PTHR30347">
    <property type="entry name" value="POTASSIUM CHANNEL RELATED"/>
    <property type="match status" value="1"/>
</dbReference>
<dbReference type="SUPFAM" id="SSF82861">
    <property type="entry name" value="Mechanosensitive channel protein MscS (YggB), transmembrane region"/>
    <property type="match status" value="1"/>
</dbReference>
<dbReference type="InterPro" id="IPR049278">
    <property type="entry name" value="MS_channel_C"/>
</dbReference>
<feature type="transmembrane region" description="Helical" evidence="7">
    <location>
        <begin position="40"/>
        <end position="57"/>
    </location>
</feature>
<comment type="subcellular location">
    <subcellularLocation>
        <location evidence="1">Cell membrane</location>
        <topology evidence="1">Multi-pass membrane protein</topology>
    </subcellularLocation>
</comment>
<evidence type="ECO:0000256" key="4">
    <source>
        <dbReference type="ARBA" id="ARBA00022692"/>
    </source>
</evidence>
<evidence type="ECO:0000256" key="7">
    <source>
        <dbReference type="SAM" id="Phobius"/>
    </source>
</evidence>
<feature type="domain" description="Mechanosensitive ion channel MscS C-terminal" evidence="9">
    <location>
        <begin position="347"/>
        <end position="428"/>
    </location>
</feature>
<dbReference type="PANTHER" id="PTHR30347:SF1">
    <property type="entry name" value="MECHANOSENSITIVE CHANNEL MSCK"/>
    <property type="match status" value="1"/>
</dbReference>
<evidence type="ECO:0000259" key="9">
    <source>
        <dbReference type="Pfam" id="PF21082"/>
    </source>
</evidence>
<keyword evidence="5 7" id="KW-1133">Transmembrane helix</keyword>
<dbReference type="InterPro" id="IPR023408">
    <property type="entry name" value="MscS_beta-dom_sf"/>
</dbReference>
<dbReference type="Gene3D" id="1.10.287.1260">
    <property type="match status" value="1"/>
</dbReference>
<feature type="transmembrane region" description="Helical" evidence="7">
    <location>
        <begin position="114"/>
        <end position="135"/>
    </location>
</feature>
<feature type="transmembrane region" description="Helical" evidence="7">
    <location>
        <begin position="88"/>
        <end position="108"/>
    </location>
</feature>
<proteinExistence type="inferred from homology"/>
<dbReference type="InterPro" id="IPR011066">
    <property type="entry name" value="MscS_channel_C_sf"/>
</dbReference>
<dbReference type="GO" id="GO:0008381">
    <property type="term" value="F:mechanosensitive monoatomic ion channel activity"/>
    <property type="evidence" value="ECO:0007669"/>
    <property type="project" value="UniProtKB-ARBA"/>
</dbReference>
<evidence type="ECO:0000256" key="1">
    <source>
        <dbReference type="ARBA" id="ARBA00004651"/>
    </source>
</evidence>
<evidence type="ECO:0000256" key="3">
    <source>
        <dbReference type="ARBA" id="ARBA00022475"/>
    </source>
</evidence>
<name>A0A2T5BRN2_9RHOB</name>
<evidence type="ECO:0000313" key="10">
    <source>
        <dbReference type="EMBL" id="PTN01942.1"/>
    </source>
</evidence>
<sequence>MENEEQTIVEQEVEQVAEAVTGHLRKLYDWFYSNFLTFESLYQIAAIAATLFLALLLRRRVKRLLERLSNERTLGVTVQRLMRTASAIAMPVAWLILVSIVTNVFAHLGLPIEFLRLANSLLLAFVVIRTVSIFIPSHYWSQVFSWVAWSAAALNSVGLLDVVIGWLRETGFSVGPVQITAWAIVKGLILIAVLIWGASALTAAVERRLQSAQKMSSALRLLITRLLRMLLIVLAVMIALVAIGVDLTVFAVFSGAVGIGVGLGLRRTVENLIASYTLLVEKSVKPGDVIEVETANGPTYGEVKKMTTRYVAVRTRDGTETLIPNEVLISNVVTNWTHSDKTSRRRIPVGVSYDTDIDLARKLCLEAADETPRVLSFPKSACLMRGFGSSSIDLELRFWIDDPENGVANVASEVLLLIWKKFKQHNIEVPYPQQDLRMRTDVSIVSLPTEEDGSEETAEKKF</sequence>
<feature type="transmembrane region" description="Helical" evidence="7">
    <location>
        <begin position="147"/>
        <end position="167"/>
    </location>
</feature>
<evidence type="ECO:0000256" key="6">
    <source>
        <dbReference type="ARBA" id="ARBA00023136"/>
    </source>
</evidence>
<keyword evidence="3" id="KW-1003">Cell membrane</keyword>
<keyword evidence="6 7" id="KW-0472">Membrane</keyword>
<dbReference type="InterPro" id="IPR006685">
    <property type="entry name" value="MscS_channel_2nd"/>
</dbReference>
<dbReference type="InterPro" id="IPR010920">
    <property type="entry name" value="LSM_dom_sf"/>
</dbReference>
<evidence type="ECO:0000256" key="2">
    <source>
        <dbReference type="ARBA" id="ARBA00008017"/>
    </source>
</evidence>
<feature type="transmembrane region" description="Helical" evidence="7">
    <location>
        <begin position="179"/>
        <end position="205"/>
    </location>
</feature>
<dbReference type="RefSeq" id="WP_170106762.1">
    <property type="nucleotide sequence ID" value="NZ_NHSI01000051.1"/>
</dbReference>
<comment type="similarity">
    <text evidence="2">Belongs to the MscS (TC 1.A.23) family.</text>
</comment>
<protein>
    <submittedName>
        <fullName evidence="10">Mechanosensitive ion channel-like protein</fullName>
    </submittedName>
</protein>
<dbReference type="Proteomes" id="UP000243859">
    <property type="component" value="Unassembled WGS sequence"/>
</dbReference>
<feature type="transmembrane region" description="Helical" evidence="7">
    <location>
        <begin position="226"/>
        <end position="243"/>
    </location>
</feature>
<dbReference type="EMBL" id="QAAA01000009">
    <property type="protein sequence ID" value="PTN01942.1"/>
    <property type="molecule type" value="Genomic_DNA"/>
</dbReference>
<accession>A0A2T5BRN2</accession>
<comment type="caution">
    <text evidence="10">The sequence shown here is derived from an EMBL/GenBank/DDBJ whole genome shotgun (WGS) entry which is preliminary data.</text>
</comment>
<evidence type="ECO:0000256" key="5">
    <source>
        <dbReference type="ARBA" id="ARBA00022989"/>
    </source>
</evidence>
<dbReference type="SUPFAM" id="SSF82689">
    <property type="entry name" value="Mechanosensitive channel protein MscS (YggB), C-terminal domain"/>
    <property type="match status" value="1"/>
</dbReference>
<feature type="domain" description="Mechanosensitive ion channel MscS" evidence="8">
    <location>
        <begin position="268"/>
        <end position="338"/>
    </location>
</feature>
<reference evidence="10 11" key="1">
    <citation type="submission" date="2018-04" db="EMBL/GenBank/DDBJ databases">
        <title>Genomic Encyclopedia of Archaeal and Bacterial Type Strains, Phase II (KMG-II): from individual species to whole genera.</title>
        <authorList>
            <person name="Goeker M."/>
        </authorList>
    </citation>
    <scope>NUCLEOTIDE SEQUENCE [LARGE SCALE GENOMIC DNA]</scope>
    <source>
        <strain evidence="10 11">DSM 18064</strain>
    </source>
</reference>
<dbReference type="SUPFAM" id="SSF50182">
    <property type="entry name" value="Sm-like ribonucleoproteins"/>
    <property type="match status" value="1"/>
</dbReference>
<evidence type="ECO:0000313" key="11">
    <source>
        <dbReference type="Proteomes" id="UP000243859"/>
    </source>
</evidence>